<dbReference type="EMBL" id="BKCJ011361188">
    <property type="protein sequence ID" value="GFD25497.1"/>
    <property type="molecule type" value="Genomic_DNA"/>
</dbReference>
<feature type="compositionally biased region" description="Basic and acidic residues" evidence="1">
    <location>
        <begin position="1"/>
        <end position="20"/>
    </location>
</feature>
<organism evidence="2">
    <name type="scientific">Tanacetum cinerariifolium</name>
    <name type="common">Dalmatian daisy</name>
    <name type="synonym">Chrysanthemum cinerariifolium</name>
    <dbReference type="NCBI Taxonomy" id="118510"/>
    <lineage>
        <taxon>Eukaryota</taxon>
        <taxon>Viridiplantae</taxon>
        <taxon>Streptophyta</taxon>
        <taxon>Embryophyta</taxon>
        <taxon>Tracheophyta</taxon>
        <taxon>Spermatophyta</taxon>
        <taxon>Magnoliopsida</taxon>
        <taxon>eudicotyledons</taxon>
        <taxon>Gunneridae</taxon>
        <taxon>Pentapetalae</taxon>
        <taxon>asterids</taxon>
        <taxon>campanulids</taxon>
        <taxon>Asterales</taxon>
        <taxon>Asteraceae</taxon>
        <taxon>Asteroideae</taxon>
        <taxon>Anthemideae</taxon>
        <taxon>Anthemidinae</taxon>
        <taxon>Tanacetum</taxon>
    </lineage>
</organism>
<proteinExistence type="predicted"/>
<evidence type="ECO:0000313" key="2">
    <source>
        <dbReference type="EMBL" id="GFD25497.1"/>
    </source>
</evidence>
<sequence>GKESNDDSDDGSDKDSEETVKSGAGKMVMTTMIKMTMTMIKRKRLLRMIKSSKRRSVEDTHVILTPVNPDDPQESSYMSSFISSMLNPLSDEGVESIFTTTSSQIVSLV</sequence>
<reference evidence="2" key="1">
    <citation type="journal article" date="2019" name="Sci. Rep.">
        <title>Draft genome of Tanacetum cinerariifolium, the natural source of mosquito coil.</title>
        <authorList>
            <person name="Yamashiro T."/>
            <person name="Shiraishi A."/>
            <person name="Satake H."/>
            <person name="Nakayama K."/>
        </authorList>
    </citation>
    <scope>NUCLEOTIDE SEQUENCE</scope>
</reference>
<protein>
    <submittedName>
        <fullName evidence="2">Uncharacterized protein</fullName>
    </submittedName>
</protein>
<feature type="region of interest" description="Disordered" evidence="1">
    <location>
        <begin position="1"/>
        <end position="26"/>
    </location>
</feature>
<comment type="caution">
    <text evidence="2">The sequence shown here is derived from an EMBL/GenBank/DDBJ whole genome shotgun (WGS) entry which is preliminary data.</text>
</comment>
<evidence type="ECO:0000256" key="1">
    <source>
        <dbReference type="SAM" id="MobiDB-lite"/>
    </source>
</evidence>
<feature type="non-terminal residue" evidence="2">
    <location>
        <position position="1"/>
    </location>
</feature>
<dbReference type="AlphaFoldDB" id="A0A699US72"/>
<gene>
    <name evidence="2" type="ORF">Tci_897466</name>
</gene>
<feature type="non-terminal residue" evidence="2">
    <location>
        <position position="109"/>
    </location>
</feature>
<accession>A0A699US72</accession>
<name>A0A699US72_TANCI</name>